<dbReference type="EC" id="5.1.99.3" evidence="2"/>
<protein>
    <submittedName>
        <fullName evidence="2">Allantoin racemase</fullName>
        <ecNumber evidence="2">5.1.99.3</ecNumber>
    </submittedName>
</protein>
<dbReference type="EMBL" id="JAUSRF010000001">
    <property type="protein sequence ID" value="MDP9835460.1"/>
    <property type="molecule type" value="Genomic_DNA"/>
</dbReference>
<accession>A0ABT9PMM2</accession>
<evidence type="ECO:0000313" key="3">
    <source>
        <dbReference type="Proteomes" id="UP001241472"/>
    </source>
</evidence>
<comment type="caution">
    <text evidence="2">The sequence shown here is derived from an EMBL/GenBank/DDBJ whole genome shotgun (WGS) entry which is preliminary data.</text>
</comment>
<proteinExistence type="inferred from homology"/>
<dbReference type="RefSeq" id="WP_306830120.1">
    <property type="nucleotide sequence ID" value="NZ_JAUSRF010000001.1"/>
</dbReference>
<dbReference type="InterPro" id="IPR015942">
    <property type="entry name" value="Asp/Glu/hydantoin_racemase"/>
</dbReference>
<dbReference type="GO" id="GO:0047653">
    <property type="term" value="F:allantoin racemase activity"/>
    <property type="evidence" value="ECO:0007669"/>
    <property type="project" value="UniProtKB-EC"/>
</dbReference>
<evidence type="ECO:0000313" key="2">
    <source>
        <dbReference type="EMBL" id="MDP9835460.1"/>
    </source>
</evidence>
<dbReference type="Pfam" id="PF01177">
    <property type="entry name" value="Asp_Glu_race"/>
    <property type="match status" value="1"/>
</dbReference>
<sequence length="213" mass="22738">MTRILLLSPTDLDLPDDVVVSGVLDADTKIEHRRVAYPSCPPIGAHDWALADLAILTAGQDAQSEGFQAVCLADFGDYGANALRSVLDIPVVTAGRSSMLYALTLGERFSVVSTDRDRVRAKKLVHDYGLDTRCAGIEPAETDMARKDGPEIIILAGEARQRMQPAGSATLIDPVAVSLKIAESLIGLGLTHSRHAYPAPQVRKAELIAALSI</sequence>
<name>A0ABT9PMM2_9HYPH</name>
<keyword evidence="2" id="KW-0413">Isomerase</keyword>
<reference evidence="2 3" key="1">
    <citation type="submission" date="2023-07" db="EMBL/GenBank/DDBJ databases">
        <title>Sorghum-associated microbial communities from plants grown in Nebraska, USA.</title>
        <authorList>
            <person name="Schachtman D."/>
        </authorList>
    </citation>
    <scope>NUCLEOTIDE SEQUENCE [LARGE SCALE GENOMIC DNA]</scope>
    <source>
        <strain evidence="2 3">DS1307</strain>
    </source>
</reference>
<dbReference type="InterPro" id="IPR053714">
    <property type="entry name" value="Iso_Racemase_Enz_sf"/>
</dbReference>
<comment type="similarity">
    <text evidence="1">Belongs to the HyuE racemase family.</text>
</comment>
<dbReference type="Proteomes" id="UP001241472">
    <property type="component" value="Unassembled WGS sequence"/>
</dbReference>
<organism evidence="2 3">
    <name type="scientific">Neorhizobium huautlense</name>
    <dbReference type="NCBI Taxonomy" id="67774"/>
    <lineage>
        <taxon>Bacteria</taxon>
        <taxon>Pseudomonadati</taxon>
        <taxon>Pseudomonadota</taxon>
        <taxon>Alphaproteobacteria</taxon>
        <taxon>Hyphomicrobiales</taxon>
        <taxon>Rhizobiaceae</taxon>
        <taxon>Rhizobium/Agrobacterium group</taxon>
        <taxon>Neorhizobium</taxon>
    </lineage>
</organism>
<keyword evidence="3" id="KW-1185">Reference proteome</keyword>
<dbReference type="Gene3D" id="3.40.50.12500">
    <property type="match status" value="2"/>
</dbReference>
<gene>
    <name evidence="2" type="ORF">J2T09_000201</name>
</gene>
<evidence type="ECO:0000256" key="1">
    <source>
        <dbReference type="ARBA" id="ARBA00038414"/>
    </source>
</evidence>